<accession>A0AAQ1PA72</accession>
<sequence length="106" mass="11597">MKSKALYRPLSSNEKPLTPNVKHPVGGLFTVNLKSYTAHEVHRGKTANRCHRADRRRPARPCRRALADPARRPPGQGAQRTAAAGRRPLLHSPGRGDPARAGPDRG</sequence>
<name>A0AAQ1PA72_9PSED</name>
<evidence type="ECO:0000313" key="2">
    <source>
        <dbReference type="EMBL" id="SPO61367.1"/>
    </source>
</evidence>
<feature type="region of interest" description="Disordered" evidence="1">
    <location>
        <begin position="40"/>
        <end position="106"/>
    </location>
</feature>
<evidence type="ECO:0000256" key="1">
    <source>
        <dbReference type="SAM" id="MobiDB-lite"/>
    </source>
</evidence>
<dbReference type="Proteomes" id="UP000294335">
    <property type="component" value="Unassembled WGS sequence"/>
</dbReference>
<dbReference type="AlphaFoldDB" id="A0AAQ1PA72"/>
<gene>
    <name evidence="2" type="ORF">JV551A3_V1_1320113</name>
</gene>
<reference evidence="2 3" key="1">
    <citation type="submission" date="2018-02" db="EMBL/GenBank/DDBJ databases">
        <authorList>
            <person name="Dubost A."/>
        </authorList>
    </citation>
    <scope>NUCLEOTIDE SEQUENCE [LARGE SCALE GENOMIC DNA]</scope>
    <source>
        <strain evidence="3">JV551A3</strain>
    </source>
</reference>
<feature type="compositionally biased region" description="Basic residues" evidence="1">
    <location>
        <begin position="44"/>
        <end position="63"/>
    </location>
</feature>
<feature type="compositionally biased region" description="Low complexity" evidence="1">
    <location>
        <begin position="73"/>
        <end position="87"/>
    </location>
</feature>
<protein>
    <submittedName>
        <fullName evidence="2">Uncharacterized protein</fullName>
    </submittedName>
</protein>
<keyword evidence="3" id="KW-1185">Reference proteome</keyword>
<proteinExistence type="predicted"/>
<dbReference type="EMBL" id="OPYN01000132">
    <property type="protein sequence ID" value="SPO61367.1"/>
    <property type="molecule type" value="Genomic_DNA"/>
</dbReference>
<comment type="caution">
    <text evidence="2">The sequence shown here is derived from an EMBL/GenBank/DDBJ whole genome shotgun (WGS) entry which is preliminary data.</text>
</comment>
<feature type="region of interest" description="Disordered" evidence="1">
    <location>
        <begin position="1"/>
        <end position="26"/>
    </location>
</feature>
<evidence type="ECO:0000313" key="3">
    <source>
        <dbReference type="Proteomes" id="UP000294335"/>
    </source>
</evidence>
<organism evidence="2 3">
    <name type="scientific">Pseudomonas inefficax</name>
    <dbReference type="NCBI Taxonomy" id="2078786"/>
    <lineage>
        <taxon>Bacteria</taxon>
        <taxon>Pseudomonadati</taxon>
        <taxon>Pseudomonadota</taxon>
        <taxon>Gammaproteobacteria</taxon>
        <taxon>Pseudomonadales</taxon>
        <taxon>Pseudomonadaceae</taxon>
        <taxon>Pseudomonas</taxon>
    </lineage>
</organism>